<evidence type="ECO:0000313" key="2">
    <source>
        <dbReference type="EMBL" id="KAJ3652230.1"/>
    </source>
</evidence>
<gene>
    <name evidence="2" type="ORF">Zmor_018212</name>
</gene>
<keyword evidence="3" id="KW-1185">Reference proteome</keyword>
<name>A0AA38I9K6_9CUCU</name>
<proteinExistence type="predicted"/>
<protein>
    <recommendedName>
        <fullName evidence="4">Zinc finger PHD-type domain-containing protein</fullName>
    </recommendedName>
</protein>
<feature type="compositionally biased region" description="Low complexity" evidence="1">
    <location>
        <begin position="133"/>
        <end position="147"/>
    </location>
</feature>
<sequence>MTGIYPCRRDVFTEEDFIAASQVLNTVEHQAKKNAVNEEISAQNQVKMVVLPEDIVPIPLLKKTQGTRGRRSGKAKLITSTPNKEELEESMNQKEKRDSVKKRFFTEPGPSKISLKTSTKNKRKSKPRGAPPSRSANSSSSSNVSFHDSSDEEMSIREDPDENVECIFCRQKFLDSQKGEMWVQWVVCGIWAHEECGGAEKDVYICDFCQ</sequence>
<accession>A0AA38I9K6</accession>
<dbReference type="EMBL" id="JALNTZ010000005">
    <property type="protein sequence ID" value="KAJ3652230.1"/>
    <property type="molecule type" value="Genomic_DNA"/>
</dbReference>
<comment type="caution">
    <text evidence="2">The sequence shown here is derived from an EMBL/GenBank/DDBJ whole genome shotgun (WGS) entry which is preliminary data.</text>
</comment>
<reference evidence="2" key="1">
    <citation type="journal article" date="2023" name="G3 (Bethesda)">
        <title>Whole genome assemblies of Zophobas morio and Tenebrio molitor.</title>
        <authorList>
            <person name="Kaur S."/>
            <person name="Stinson S.A."/>
            <person name="diCenzo G.C."/>
        </authorList>
    </citation>
    <scope>NUCLEOTIDE SEQUENCE</scope>
    <source>
        <strain evidence="2">QUZm001</strain>
    </source>
</reference>
<evidence type="ECO:0000256" key="1">
    <source>
        <dbReference type="SAM" id="MobiDB-lite"/>
    </source>
</evidence>
<dbReference type="Proteomes" id="UP001168821">
    <property type="component" value="Unassembled WGS sequence"/>
</dbReference>
<dbReference type="AlphaFoldDB" id="A0AA38I9K6"/>
<evidence type="ECO:0000313" key="3">
    <source>
        <dbReference type="Proteomes" id="UP001168821"/>
    </source>
</evidence>
<dbReference type="InterPro" id="IPR011011">
    <property type="entry name" value="Znf_FYVE_PHD"/>
</dbReference>
<organism evidence="2 3">
    <name type="scientific">Zophobas morio</name>
    <dbReference type="NCBI Taxonomy" id="2755281"/>
    <lineage>
        <taxon>Eukaryota</taxon>
        <taxon>Metazoa</taxon>
        <taxon>Ecdysozoa</taxon>
        <taxon>Arthropoda</taxon>
        <taxon>Hexapoda</taxon>
        <taxon>Insecta</taxon>
        <taxon>Pterygota</taxon>
        <taxon>Neoptera</taxon>
        <taxon>Endopterygota</taxon>
        <taxon>Coleoptera</taxon>
        <taxon>Polyphaga</taxon>
        <taxon>Cucujiformia</taxon>
        <taxon>Tenebrionidae</taxon>
        <taxon>Zophobas</taxon>
    </lineage>
</organism>
<dbReference type="SUPFAM" id="SSF57903">
    <property type="entry name" value="FYVE/PHD zinc finger"/>
    <property type="match status" value="1"/>
</dbReference>
<evidence type="ECO:0008006" key="4">
    <source>
        <dbReference type="Google" id="ProtNLM"/>
    </source>
</evidence>
<feature type="region of interest" description="Disordered" evidence="1">
    <location>
        <begin position="64"/>
        <end position="158"/>
    </location>
</feature>